<dbReference type="RefSeq" id="WP_093320789.1">
    <property type="nucleotide sequence ID" value="NZ_FOHV01000020.1"/>
</dbReference>
<evidence type="ECO:0000313" key="1">
    <source>
        <dbReference type="EMBL" id="SET36233.1"/>
    </source>
</evidence>
<dbReference type="OrthoDB" id="5889552at2"/>
<keyword evidence="2" id="KW-1185">Reference proteome</keyword>
<dbReference type="EMBL" id="FOHV01000020">
    <property type="protein sequence ID" value="SET36233.1"/>
    <property type="molecule type" value="Genomic_DNA"/>
</dbReference>
<evidence type="ECO:0000313" key="2">
    <source>
        <dbReference type="Proteomes" id="UP000242642"/>
    </source>
</evidence>
<dbReference type="PROSITE" id="PS51257">
    <property type="entry name" value="PROKAR_LIPOPROTEIN"/>
    <property type="match status" value="1"/>
</dbReference>
<dbReference type="Proteomes" id="UP000242642">
    <property type="component" value="Unassembled WGS sequence"/>
</dbReference>
<organism evidence="1 2">
    <name type="scientific">Thorsellia anophelis DSM 18579</name>
    <dbReference type="NCBI Taxonomy" id="1123402"/>
    <lineage>
        <taxon>Bacteria</taxon>
        <taxon>Pseudomonadati</taxon>
        <taxon>Pseudomonadota</taxon>
        <taxon>Gammaproteobacteria</taxon>
        <taxon>Enterobacterales</taxon>
        <taxon>Thorselliaceae</taxon>
        <taxon>Thorsellia</taxon>
    </lineage>
</organism>
<name>A0A1I0DUB7_9GAMM</name>
<proteinExistence type="predicted"/>
<gene>
    <name evidence="1" type="ORF">SAMN02583745_02127</name>
</gene>
<protein>
    <submittedName>
        <fullName evidence="1">Uncharacterized protein</fullName>
    </submittedName>
</protein>
<dbReference type="STRING" id="1123402.SAMN02583745_02127"/>
<reference evidence="2" key="1">
    <citation type="submission" date="2016-10" db="EMBL/GenBank/DDBJ databases">
        <authorList>
            <person name="Varghese N."/>
            <person name="Submissions S."/>
        </authorList>
    </citation>
    <scope>NUCLEOTIDE SEQUENCE [LARGE SCALE GENOMIC DNA]</scope>
    <source>
        <strain evidence="2">DSM 18579</strain>
    </source>
</reference>
<accession>A0A1I0DUB7</accession>
<sequence length="116" mass="12944">MLNKARPKIAILSITILLSGCGEITPKCDDDGVKQSVAELVQKKSDEGIWYKSKHSGPLEVINISTQSHDEKIDIYTCAADIKYSMLGAFFKFPVTYTVQKTEDKNGTYHINLLSF</sequence>
<dbReference type="AlphaFoldDB" id="A0A1I0DUB7"/>